<dbReference type="PANTHER" id="PTHR33508">
    <property type="entry name" value="UPF0056 MEMBRANE PROTEIN YHCE"/>
    <property type="match status" value="1"/>
</dbReference>
<feature type="transmembrane region" description="Helical" evidence="7">
    <location>
        <begin position="67"/>
        <end position="91"/>
    </location>
</feature>
<name>A0A1V9SKV0_9LACO</name>
<keyword evidence="6 7" id="KW-0472">Membrane</keyword>
<evidence type="ECO:0000256" key="6">
    <source>
        <dbReference type="ARBA" id="ARBA00023136"/>
    </source>
</evidence>
<feature type="transmembrane region" description="Helical" evidence="7">
    <location>
        <begin position="182"/>
        <end position="206"/>
    </location>
</feature>
<dbReference type="RefSeq" id="WP_003702823.1">
    <property type="nucleotide sequence ID" value="NZ_CANCWW010000012.1"/>
</dbReference>
<dbReference type="GO" id="GO:0005886">
    <property type="term" value="C:plasma membrane"/>
    <property type="evidence" value="ECO:0007669"/>
    <property type="project" value="UniProtKB-SubCell"/>
</dbReference>
<accession>A0A1V9SKV0</accession>
<evidence type="ECO:0000313" key="8">
    <source>
        <dbReference type="EMBL" id="OQR24175.1"/>
    </source>
</evidence>
<dbReference type="EMBL" id="NBEY01000090">
    <property type="protein sequence ID" value="OQR24175.1"/>
    <property type="molecule type" value="Genomic_DNA"/>
</dbReference>
<proteinExistence type="inferred from homology"/>
<keyword evidence="3" id="KW-1003">Cell membrane</keyword>
<dbReference type="Proteomes" id="UP000192353">
    <property type="component" value="Unassembled WGS sequence"/>
</dbReference>
<feature type="transmembrane region" description="Helical" evidence="7">
    <location>
        <begin position="42"/>
        <end position="61"/>
    </location>
</feature>
<reference evidence="8 9" key="1">
    <citation type="submission" date="2017-03" db="EMBL/GenBank/DDBJ databases">
        <title>Phylogenomics and comparative genomics of Lactobacillus salivarius, a mammalian gut commensal.</title>
        <authorList>
            <person name="Harris H.M."/>
        </authorList>
    </citation>
    <scope>NUCLEOTIDE SEQUENCE [LARGE SCALE GENOMIC DNA]</scope>
    <source>
        <strain evidence="8 9">AH4231</strain>
    </source>
</reference>
<dbReference type="AlphaFoldDB" id="A0A1V9SKV0"/>
<evidence type="ECO:0000256" key="2">
    <source>
        <dbReference type="ARBA" id="ARBA00009784"/>
    </source>
</evidence>
<sequence>MKLINEFTVTFMAFFAIMNPIANLPVFISLTSGQNLKTVKNIAFHALTIAVIIVSIFALGGKTILNIFGINLAALRIVGGFLVGLIGYHMLQGNTSSLQHNVSSKEPKIDNNINIAVSPLAMPILAGPGTIATTMNLAVSINPLIVIISFITLSIITYFLFTYSELVVAKLGQNLMNVITRMMGLILATIGVHMAILGLQSAFPIFK</sequence>
<comment type="subcellular location">
    <subcellularLocation>
        <location evidence="1 7">Cell membrane</location>
        <topology evidence="1 7">Multi-pass membrane protein</topology>
    </subcellularLocation>
</comment>
<keyword evidence="4 7" id="KW-0812">Transmembrane</keyword>
<dbReference type="InterPro" id="IPR002771">
    <property type="entry name" value="Multi_antbiot-R_MarC"/>
</dbReference>
<dbReference type="NCBIfam" id="TIGR00427">
    <property type="entry name" value="NAAT family transporter"/>
    <property type="match status" value="1"/>
</dbReference>
<evidence type="ECO:0000256" key="3">
    <source>
        <dbReference type="ARBA" id="ARBA00022475"/>
    </source>
</evidence>
<evidence type="ECO:0000256" key="5">
    <source>
        <dbReference type="ARBA" id="ARBA00022989"/>
    </source>
</evidence>
<evidence type="ECO:0000256" key="1">
    <source>
        <dbReference type="ARBA" id="ARBA00004651"/>
    </source>
</evidence>
<evidence type="ECO:0000256" key="4">
    <source>
        <dbReference type="ARBA" id="ARBA00022692"/>
    </source>
</evidence>
<evidence type="ECO:0000256" key="7">
    <source>
        <dbReference type="RuleBase" id="RU362048"/>
    </source>
</evidence>
<gene>
    <name evidence="8" type="ORF">B6U37_10175</name>
</gene>
<comment type="caution">
    <text evidence="8">The sequence shown here is derived from an EMBL/GenBank/DDBJ whole genome shotgun (WGS) entry which is preliminary data.</text>
</comment>
<keyword evidence="5 7" id="KW-1133">Transmembrane helix</keyword>
<organism evidence="8 9">
    <name type="scientific">Ligilactobacillus salivarius</name>
    <dbReference type="NCBI Taxonomy" id="1624"/>
    <lineage>
        <taxon>Bacteria</taxon>
        <taxon>Bacillati</taxon>
        <taxon>Bacillota</taxon>
        <taxon>Bacilli</taxon>
        <taxon>Lactobacillales</taxon>
        <taxon>Lactobacillaceae</taxon>
        <taxon>Ligilactobacillus</taxon>
    </lineage>
</organism>
<feature type="transmembrane region" description="Helical" evidence="7">
    <location>
        <begin position="137"/>
        <end position="161"/>
    </location>
</feature>
<evidence type="ECO:0000313" key="9">
    <source>
        <dbReference type="Proteomes" id="UP000192353"/>
    </source>
</evidence>
<feature type="transmembrane region" description="Helical" evidence="7">
    <location>
        <begin position="12"/>
        <end position="30"/>
    </location>
</feature>
<dbReference type="Pfam" id="PF01914">
    <property type="entry name" value="MarC"/>
    <property type="match status" value="1"/>
</dbReference>
<comment type="similarity">
    <text evidence="2 7">Belongs to the UPF0056 (MarC) family.</text>
</comment>
<dbReference type="PANTHER" id="PTHR33508:SF1">
    <property type="entry name" value="UPF0056 MEMBRANE PROTEIN YHCE"/>
    <property type="match status" value="1"/>
</dbReference>
<comment type="caution">
    <text evidence="7">Lacks conserved residue(s) required for the propagation of feature annotation.</text>
</comment>
<protein>
    <recommendedName>
        <fullName evidence="7">UPF0056 membrane protein</fullName>
    </recommendedName>
</protein>